<dbReference type="PANTHER" id="PTHR10622:SF12">
    <property type="entry name" value="HET DOMAIN-CONTAINING PROTEIN"/>
    <property type="match status" value="1"/>
</dbReference>
<evidence type="ECO:0000313" key="2">
    <source>
        <dbReference type="Proteomes" id="UP000016933"/>
    </source>
</evidence>
<dbReference type="STRING" id="675120.M2YK92"/>
<gene>
    <name evidence="1" type="ORF">DOTSEDRAFT_139396</name>
</gene>
<dbReference type="PANTHER" id="PTHR10622">
    <property type="entry name" value="HET DOMAIN-CONTAINING PROTEIN"/>
    <property type="match status" value="1"/>
</dbReference>
<dbReference type="OrthoDB" id="20872at2759"/>
<reference evidence="2" key="1">
    <citation type="journal article" date="2012" name="PLoS Genet.">
        <title>The genomes of the fungal plant pathogens Cladosporium fulvum and Dothistroma septosporum reveal adaptation to different hosts and lifestyles but also signatures of common ancestry.</title>
        <authorList>
            <person name="de Wit P.J.G.M."/>
            <person name="van der Burgt A."/>
            <person name="Oekmen B."/>
            <person name="Stergiopoulos I."/>
            <person name="Abd-Elsalam K.A."/>
            <person name="Aerts A.L."/>
            <person name="Bahkali A.H."/>
            <person name="Beenen H.G."/>
            <person name="Chettri P."/>
            <person name="Cox M.P."/>
            <person name="Datema E."/>
            <person name="de Vries R.P."/>
            <person name="Dhillon B."/>
            <person name="Ganley A.R."/>
            <person name="Griffiths S.A."/>
            <person name="Guo Y."/>
            <person name="Hamelin R.C."/>
            <person name="Henrissat B."/>
            <person name="Kabir M.S."/>
            <person name="Jashni M.K."/>
            <person name="Kema G."/>
            <person name="Klaubauf S."/>
            <person name="Lapidus A."/>
            <person name="Levasseur A."/>
            <person name="Lindquist E."/>
            <person name="Mehrabi R."/>
            <person name="Ohm R.A."/>
            <person name="Owen T.J."/>
            <person name="Salamov A."/>
            <person name="Schwelm A."/>
            <person name="Schijlen E."/>
            <person name="Sun H."/>
            <person name="van den Burg H.A."/>
            <person name="van Ham R.C.H.J."/>
            <person name="Zhang S."/>
            <person name="Goodwin S.B."/>
            <person name="Grigoriev I.V."/>
            <person name="Collemare J."/>
            <person name="Bradshaw R.E."/>
        </authorList>
    </citation>
    <scope>NUCLEOTIDE SEQUENCE [LARGE SCALE GENOMIC DNA]</scope>
    <source>
        <strain evidence="2">NZE10 / CBS 128990</strain>
    </source>
</reference>
<dbReference type="Proteomes" id="UP000016933">
    <property type="component" value="Unassembled WGS sequence"/>
</dbReference>
<organism evidence="1 2">
    <name type="scientific">Dothistroma septosporum (strain NZE10 / CBS 128990)</name>
    <name type="common">Red band needle blight fungus</name>
    <name type="synonym">Mycosphaerella pini</name>
    <dbReference type="NCBI Taxonomy" id="675120"/>
    <lineage>
        <taxon>Eukaryota</taxon>
        <taxon>Fungi</taxon>
        <taxon>Dikarya</taxon>
        <taxon>Ascomycota</taxon>
        <taxon>Pezizomycotina</taxon>
        <taxon>Dothideomycetes</taxon>
        <taxon>Dothideomycetidae</taxon>
        <taxon>Mycosphaerellales</taxon>
        <taxon>Mycosphaerellaceae</taxon>
        <taxon>Dothistroma</taxon>
    </lineage>
</organism>
<protein>
    <submittedName>
        <fullName evidence="1">Uncharacterized protein</fullName>
    </submittedName>
</protein>
<keyword evidence="2" id="KW-1185">Reference proteome</keyword>
<reference evidence="1 2" key="2">
    <citation type="journal article" date="2012" name="PLoS Pathog.">
        <title>Diverse lifestyles and strategies of plant pathogenesis encoded in the genomes of eighteen Dothideomycetes fungi.</title>
        <authorList>
            <person name="Ohm R.A."/>
            <person name="Feau N."/>
            <person name="Henrissat B."/>
            <person name="Schoch C.L."/>
            <person name="Horwitz B.A."/>
            <person name="Barry K.W."/>
            <person name="Condon B.J."/>
            <person name="Copeland A.C."/>
            <person name="Dhillon B."/>
            <person name="Glaser F."/>
            <person name="Hesse C.N."/>
            <person name="Kosti I."/>
            <person name="LaButti K."/>
            <person name="Lindquist E.A."/>
            <person name="Lucas S."/>
            <person name="Salamov A.A."/>
            <person name="Bradshaw R.E."/>
            <person name="Ciuffetti L."/>
            <person name="Hamelin R.C."/>
            <person name="Kema G.H.J."/>
            <person name="Lawrence C."/>
            <person name="Scott J.A."/>
            <person name="Spatafora J.W."/>
            <person name="Turgeon B.G."/>
            <person name="de Wit P.J.G.M."/>
            <person name="Zhong S."/>
            <person name="Goodwin S.B."/>
            <person name="Grigoriev I.V."/>
        </authorList>
    </citation>
    <scope>NUCLEOTIDE SEQUENCE [LARGE SCALE GENOMIC DNA]</scope>
    <source>
        <strain evidence="2">NZE10 / CBS 128990</strain>
    </source>
</reference>
<proteinExistence type="predicted"/>
<evidence type="ECO:0000313" key="1">
    <source>
        <dbReference type="EMBL" id="EME39386.1"/>
    </source>
</evidence>
<name>M2YK92_DOTSN</name>
<sequence>LTFAAQTSKDRGIRETSVDACSINKDSSVELLISINTIFEWYAQAQVCHAFRTISTRQRRAQTISINGQWVPGKLFSREFALEELVAPREVLFCDRARTFVGTRSETACTLHGVTAIDIRLLQPGFHDRLSSTLLSQFSITQQLLWPARRQYYPTSSRPGWVGRLPCSRSTYRPKASARRW</sequence>
<accession>M2YK92</accession>
<dbReference type="AlphaFoldDB" id="M2YK92"/>
<dbReference type="EMBL" id="KB446545">
    <property type="protein sequence ID" value="EME39386.1"/>
    <property type="molecule type" value="Genomic_DNA"/>
</dbReference>
<feature type="non-terminal residue" evidence="1">
    <location>
        <position position="181"/>
    </location>
</feature>